<dbReference type="AlphaFoldDB" id="A0AAD5Y029"/>
<evidence type="ECO:0000313" key="2">
    <source>
        <dbReference type="Proteomes" id="UP001210925"/>
    </source>
</evidence>
<sequence length="58" mass="6938">RNSSTFGFIHSKLRNKLCPEKAMKLVYIKTNYNSFKEFTDLEDEEDDEEDAFNMQQLQ</sequence>
<organism evidence="1 2">
    <name type="scientific">Boothiomyces macroporosus</name>
    <dbReference type="NCBI Taxonomy" id="261099"/>
    <lineage>
        <taxon>Eukaryota</taxon>
        <taxon>Fungi</taxon>
        <taxon>Fungi incertae sedis</taxon>
        <taxon>Chytridiomycota</taxon>
        <taxon>Chytridiomycota incertae sedis</taxon>
        <taxon>Chytridiomycetes</taxon>
        <taxon>Rhizophydiales</taxon>
        <taxon>Terramycetaceae</taxon>
        <taxon>Boothiomyces</taxon>
    </lineage>
</organism>
<evidence type="ECO:0000313" key="1">
    <source>
        <dbReference type="EMBL" id="KAJ3250580.1"/>
    </source>
</evidence>
<name>A0AAD5Y029_9FUNG</name>
<proteinExistence type="predicted"/>
<comment type="caution">
    <text evidence="1">The sequence shown here is derived from an EMBL/GenBank/DDBJ whole genome shotgun (WGS) entry which is preliminary data.</text>
</comment>
<accession>A0AAD5Y029</accession>
<keyword evidence="2" id="KW-1185">Reference proteome</keyword>
<feature type="non-terminal residue" evidence="1">
    <location>
        <position position="1"/>
    </location>
</feature>
<protein>
    <recommendedName>
        <fullName evidence="3">HAT C-terminal dimerisation domain-containing protein</fullName>
    </recommendedName>
</protein>
<evidence type="ECO:0008006" key="3">
    <source>
        <dbReference type="Google" id="ProtNLM"/>
    </source>
</evidence>
<gene>
    <name evidence="1" type="ORF">HK103_003380</name>
</gene>
<dbReference type="EMBL" id="JADGKB010000242">
    <property type="protein sequence ID" value="KAJ3250580.1"/>
    <property type="molecule type" value="Genomic_DNA"/>
</dbReference>
<dbReference type="Proteomes" id="UP001210925">
    <property type="component" value="Unassembled WGS sequence"/>
</dbReference>
<reference evidence="1" key="1">
    <citation type="submission" date="2020-05" db="EMBL/GenBank/DDBJ databases">
        <title>Phylogenomic resolution of chytrid fungi.</title>
        <authorList>
            <person name="Stajich J.E."/>
            <person name="Amses K."/>
            <person name="Simmons R."/>
            <person name="Seto K."/>
            <person name="Myers J."/>
            <person name="Bonds A."/>
            <person name="Quandt C.A."/>
            <person name="Barry K."/>
            <person name="Liu P."/>
            <person name="Grigoriev I."/>
            <person name="Longcore J.E."/>
            <person name="James T.Y."/>
        </authorList>
    </citation>
    <scope>NUCLEOTIDE SEQUENCE</scope>
    <source>
        <strain evidence="1">PLAUS21</strain>
    </source>
</reference>